<sequence length="149" mass="17556">MFSVIKGINKWRQLSPNVHKVRQLSAFESSSSPKRDMDLRESEEYMKDLPDQSLANPYRKAKRVCILCKYGIEVDYKNVQLLSQFVSPYTGRLYDKHITGLCERQQRVLEKEHKKAIQYSLISAAFRDPKYTKDPKLFDPTRPQRPNPY</sequence>
<keyword evidence="2" id="KW-0689">Ribosomal protein</keyword>
<dbReference type="Gene3D" id="4.10.640.10">
    <property type="entry name" value="Ribosomal protein S18"/>
    <property type="match status" value="1"/>
</dbReference>
<dbReference type="GO" id="GO:0005763">
    <property type="term" value="C:mitochondrial small ribosomal subunit"/>
    <property type="evidence" value="ECO:0007669"/>
    <property type="project" value="TreeGrafter"/>
</dbReference>
<dbReference type="Proteomes" id="UP000759131">
    <property type="component" value="Unassembled WGS sequence"/>
</dbReference>
<dbReference type="NCBIfam" id="TIGR00165">
    <property type="entry name" value="S18"/>
    <property type="match status" value="1"/>
</dbReference>
<keyword evidence="3" id="KW-0687">Ribonucleoprotein</keyword>
<dbReference type="PANTHER" id="PTHR13479">
    <property type="entry name" value="30S RIBOSOMAL PROTEIN S18"/>
    <property type="match status" value="1"/>
</dbReference>
<dbReference type="SUPFAM" id="SSF46911">
    <property type="entry name" value="Ribosomal protein S18"/>
    <property type="match status" value="1"/>
</dbReference>
<dbReference type="GO" id="GO:0003735">
    <property type="term" value="F:structural constituent of ribosome"/>
    <property type="evidence" value="ECO:0007669"/>
    <property type="project" value="InterPro"/>
</dbReference>
<proteinExistence type="inferred from homology"/>
<gene>
    <name evidence="4" type="ORF">OSB1V03_LOCUS8228</name>
</gene>
<reference evidence="4" key="1">
    <citation type="submission" date="2020-11" db="EMBL/GenBank/DDBJ databases">
        <authorList>
            <person name="Tran Van P."/>
        </authorList>
    </citation>
    <scope>NUCLEOTIDE SEQUENCE</scope>
</reference>
<evidence type="ECO:0000256" key="3">
    <source>
        <dbReference type="ARBA" id="ARBA00023274"/>
    </source>
</evidence>
<evidence type="ECO:0000313" key="5">
    <source>
        <dbReference type="Proteomes" id="UP000759131"/>
    </source>
</evidence>
<dbReference type="EMBL" id="OC859640">
    <property type="protein sequence ID" value="CAD7627803.1"/>
    <property type="molecule type" value="Genomic_DNA"/>
</dbReference>
<dbReference type="InterPro" id="IPR001648">
    <property type="entry name" value="Ribosomal_bS18"/>
</dbReference>
<keyword evidence="5" id="KW-1185">Reference proteome</keyword>
<organism evidence="4">
    <name type="scientific">Medioppia subpectinata</name>
    <dbReference type="NCBI Taxonomy" id="1979941"/>
    <lineage>
        <taxon>Eukaryota</taxon>
        <taxon>Metazoa</taxon>
        <taxon>Ecdysozoa</taxon>
        <taxon>Arthropoda</taxon>
        <taxon>Chelicerata</taxon>
        <taxon>Arachnida</taxon>
        <taxon>Acari</taxon>
        <taxon>Acariformes</taxon>
        <taxon>Sarcoptiformes</taxon>
        <taxon>Oribatida</taxon>
        <taxon>Brachypylina</taxon>
        <taxon>Oppioidea</taxon>
        <taxon>Oppiidae</taxon>
        <taxon>Medioppia</taxon>
    </lineage>
</organism>
<comment type="similarity">
    <text evidence="1">Belongs to the bacterial ribosomal protein bS18 family.</text>
</comment>
<dbReference type="Pfam" id="PF01084">
    <property type="entry name" value="Ribosomal_S18"/>
    <property type="match status" value="1"/>
</dbReference>
<dbReference type="GO" id="GO:0032543">
    <property type="term" value="P:mitochondrial translation"/>
    <property type="evidence" value="ECO:0007669"/>
    <property type="project" value="TreeGrafter"/>
</dbReference>
<dbReference type="InterPro" id="IPR018275">
    <property type="entry name" value="Ribosomal_bS18_CS"/>
</dbReference>
<dbReference type="OrthoDB" id="10066799at2759"/>
<name>A0A7R9KR20_9ACAR</name>
<dbReference type="GO" id="GO:0070181">
    <property type="term" value="F:small ribosomal subunit rRNA binding"/>
    <property type="evidence" value="ECO:0007669"/>
    <property type="project" value="TreeGrafter"/>
</dbReference>
<dbReference type="EMBL" id="CAJPIZ010005065">
    <property type="protein sequence ID" value="CAG2108233.1"/>
    <property type="molecule type" value="Genomic_DNA"/>
</dbReference>
<dbReference type="AlphaFoldDB" id="A0A7R9KR20"/>
<evidence type="ECO:0000313" key="4">
    <source>
        <dbReference type="EMBL" id="CAD7627803.1"/>
    </source>
</evidence>
<dbReference type="InterPro" id="IPR036870">
    <property type="entry name" value="Ribosomal_bS18_sf"/>
</dbReference>
<evidence type="ECO:0000256" key="2">
    <source>
        <dbReference type="ARBA" id="ARBA00022980"/>
    </source>
</evidence>
<protein>
    <recommendedName>
        <fullName evidence="6">Mitochondrial ribosomal protein S18C</fullName>
    </recommendedName>
</protein>
<evidence type="ECO:0000256" key="1">
    <source>
        <dbReference type="ARBA" id="ARBA00005589"/>
    </source>
</evidence>
<evidence type="ECO:0008006" key="6">
    <source>
        <dbReference type="Google" id="ProtNLM"/>
    </source>
</evidence>
<dbReference type="PANTHER" id="PTHR13479:SF40">
    <property type="entry name" value="SMALL RIBOSOMAL SUBUNIT PROTEIN BS18M"/>
    <property type="match status" value="1"/>
</dbReference>
<accession>A0A7R9KR20</accession>
<dbReference type="PROSITE" id="PS00057">
    <property type="entry name" value="RIBOSOMAL_S18"/>
    <property type="match status" value="1"/>
</dbReference>